<reference evidence="1 2" key="3">
    <citation type="journal article" date="2013" name="Rice">
        <title>Improvement of the Oryza sativa Nipponbare reference genome using next generation sequence and optical map data.</title>
        <authorList>
            <person name="Kawahara Y."/>
            <person name="de la Bastide M."/>
            <person name="Hamilton J.P."/>
            <person name="Kanamori H."/>
            <person name="McCombie W.R."/>
            <person name="Ouyang S."/>
            <person name="Schwartz D.C."/>
            <person name="Tanaka T."/>
            <person name="Wu J."/>
            <person name="Zhou S."/>
            <person name="Childs K.L."/>
            <person name="Davidson R.M."/>
            <person name="Lin H."/>
            <person name="Quesada-Ocampo L."/>
            <person name="Vaillancourt B."/>
            <person name="Sakai H."/>
            <person name="Lee S.S."/>
            <person name="Kim J."/>
            <person name="Numa H."/>
            <person name="Itoh T."/>
            <person name="Buell C.R."/>
            <person name="Matsumoto T."/>
        </authorList>
    </citation>
    <scope>NUCLEOTIDE SEQUENCE [LARGE SCALE GENOMIC DNA]</scope>
    <source>
        <strain evidence="2">cv. Nipponbare</strain>
    </source>
</reference>
<dbReference type="PaxDb" id="39947-A0A0P0X2S0"/>
<name>A0A0P0X2S0_ORYSJ</name>
<accession>A0A0P0X2S0</accession>
<evidence type="ECO:0000313" key="1">
    <source>
        <dbReference type="EMBL" id="BAT00041.1"/>
    </source>
</evidence>
<reference evidence="2" key="1">
    <citation type="journal article" date="2005" name="Nature">
        <title>The map-based sequence of the rice genome.</title>
        <authorList>
            <consortium name="International rice genome sequencing project (IRGSP)"/>
            <person name="Matsumoto T."/>
            <person name="Wu J."/>
            <person name="Kanamori H."/>
            <person name="Katayose Y."/>
            <person name="Fujisawa M."/>
            <person name="Namiki N."/>
            <person name="Mizuno H."/>
            <person name="Yamamoto K."/>
            <person name="Antonio B.A."/>
            <person name="Baba T."/>
            <person name="Sakata K."/>
            <person name="Nagamura Y."/>
            <person name="Aoki H."/>
            <person name="Arikawa K."/>
            <person name="Arita K."/>
            <person name="Bito T."/>
            <person name="Chiden Y."/>
            <person name="Fujitsuka N."/>
            <person name="Fukunaka R."/>
            <person name="Hamada M."/>
            <person name="Harada C."/>
            <person name="Hayashi A."/>
            <person name="Hijishita S."/>
            <person name="Honda M."/>
            <person name="Hosokawa S."/>
            <person name="Ichikawa Y."/>
            <person name="Idonuma A."/>
            <person name="Iijima M."/>
            <person name="Ikeda M."/>
            <person name="Ikeno M."/>
            <person name="Ito K."/>
            <person name="Ito S."/>
            <person name="Ito T."/>
            <person name="Ito Y."/>
            <person name="Ito Y."/>
            <person name="Iwabuchi A."/>
            <person name="Kamiya K."/>
            <person name="Karasawa W."/>
            <person name="Kurita K."/>
            <person name="Katagiri S."/>
            <person name="Kikuta A."/>
            <person name="Kobayashi H."/>
            <person name="Kobayashi N."/>
            <person name="Machita K."/>
            <person name="Maehara T."/>
            <person name="Masukawa M."/>
            <person name="Mizubayashi T."/>
            <person name="Mukai Y."/>
            <person name="Nagasaki H."/>
            <person name="Nagata Y."/>
            <person name="Naito S."/>
            <person name="Nakashima M."/>
            <person name="Nakama Y."/>
            <person name="Nakamichi Y."/>
            <person name="Nakamura M."/>
            <person name="Meguro A."/>
            <person name="Negishi M."/>
            <person name="Ohta I."/>
            <person name="Ohta T."/>
            <person name="Okamoto M."/>
            <person name="Ono N."/>
            <person name="Saji S."/>
            <person name="Sakaguchi M."/>
            <person name="Sakai K."/>
            <person name="Shibata M."/>
            <person name="Shimokawa T."/>
            <person name="Song J."/>
            <person name="Takazaki Y."/>
            <person name="Terasawa K."/>
            <person name="Tsugane M."/>
            <person name="Tsuji K."/>
            <person name="Ueda S."/>
            <person name="Waki K."/>
            <person name="Yamagata H."/>
            <person name="Yamamoto M."/>
            <person name="Yamamoto S."/>
            <person name="Yamane H."/>
            <person name="Yoshiki S."/>
            <person name="Yoshihara R."/>
            <person name="Yukawa K."/>
            <person name="Zhong H."/>
            <person name="Yano M."/>
            <person name="Yuan Q."/>
            <person name="Ouyang S."/>
            <person name="Liu J."/>
            <person name="Jones K.M."/>
            <person name="Gansberger K."/>
            <person name="Moffat K."/>
            <person name="Hill J."/>
            <person name="Bera J."/>
            <person name="Fadrosh D."/>
            <person name="Jin S."/>
            <person name="Johri S."/>
            <person name="Kim M."/>
            <person name="Overton L."/>
            <person name="Reardon M."/>
            <person name="Tsitrin T."/>
            <person name="Vuong H."/>
            <person name="Weaver B."/>
            <person name="Ciecko A."/>
            <person name="Tallon L."/>
            <person name="Jackson J."/>
            <person name="Pai G."/>
            <person name="Aken S.V."/>
            <person name="Utterback T."/>
            <person name="Reidmuller S."/>
            <person name="Feldblyum T."/>
            <person name="Hsiao J."/>
            <person name="Zismann V."/>
            <person name="Iobst S."/>
            <person name="de Vazeille A.R."/>
            <person name="Buell C.R."/>
            <person name="Ying K."/>
            <person name="Li Y."/>
            <person name="Lu T."/>
            <person name="Huang Y."/>
            <person name="Zhao Q."/>
            <person name="Feng Q."/>
            <person name="Zhang L."/>
            <person name="Zhu J."/>
            <person name="Weng Q."/>
            <person name="Mu J."/>
            <person name="Lu Y."/>
            <person name="Fan D."/>
            <person name="Liu Y."/>
            <person name="Guan J."/>
            <person name="Zhang Y."/>
            <person name="Yu S."/>
            <person name="Liu X."/>
            <person name="Zhang Y."/>
            <person name="Hong G."/>
            <person name="Han B."/>
            <person name="Choisne N."/>
            <person name="Demange N."/>
            <person name="Orjeda G."/>
            <person name="Samain S."/>
            <person name="Cattolico L."/>
            <person name="Pelletier E."/>
            <person name="Couloux A."/>
            <person name="Segurens B."/>
            <person name="Wincker P."/>
            <person name="D'Hont A."/>
            <person name="Scarpelli C."/>
            <person name="Weissenbach J."/>
            <person name="Salanoubat M."/>
            <person name="Quetier F."/>
            <person name="Yu Y."/>
            <person name="Kim H.R."/>
            <person name="Rambo T."/>
            <person name="Currie J."/>
            <person name="Collura K."/>
            <person name="Luo M."/>
            <person name="Yang T."/>
            <person name="Ammiraju J.S.S."/>
            <person name="Engler F."/>
            <person name="Soderlund C."/>
            <person name="Wing R.A."/>
            <person name="Palmer L.E."/>
            <person name="de la Bastide M."/>
            <person name="Spiegel L."/>
            <person name="Nascimento L."/>
            <person name="Zutavern T."/>
            <person name="O'Shaughnessy A."/>
            <person name="Dike S."/>
            <person name="Dedhia N."/>
            <person name="Preston R."/>
            <person name="Balija V."/>
            <person name="McCombie W.R."/>
            <person name="Chow T."/>
            <person name="Chen H."/>
            <person name="Chung M."/>
            <person name="Chen C."/>
            <person name="Shaw J."/>
            <person name="Wu H."/>
            <person name="Hsiao K."/>
            <person name="Chao Y."/>
            <person name="Chu M."/>
            <person name="Cheng C."/>
            <person name="Hour A."/>
            <person name="Lee P."/>
            <person name="Lin S."/>
            <person name="Lin Y."/>
            <person name="Liou J."/>
            <person name="Liu S."/>
            <person name="Hsing Y."/>
            <person name="Raghuvanshi S."/>
            <person name="Mohanty A."/>
            <person name="Bharti A.K."/>
            <person name="Gaur A."/>
            <person name="Gupta V."/>
            <person name="Kumar D."/>
            <person name="Ravi V."/>
            <person name="Vij S."/>
            <person name="Kapur A."/>
            <person name="Khurana P."/>
            <person name="Khurana P."/>
            <person name="Khurana J.P."/>
            <person name="Tyagi A.K."/>
            <person name="Gaikwad K."/>
            <person name="Singh A."/>
            <person name="Dalal V."/>
            <person name="Srivastava S."/>
            <person name="Dixit A."/>
            <person name="Pal A.K."/>
            <person name="Ghazi I.A."/>
            <person name="Yadav M."/>
            <person name="Pandit A."/>
            <person name="Bhargava A."/>
            <person name="Sureshbabu K."/>
            <person name="Batra K."/>
            <person name="Sharma T.R."/>
            <person name="Mohapatra T."/>
            <person name="Singh N.K."/>
            <person name="Messing J."/>
            <person name="Nelson A.B."/>
            <person name="Fuks G."/>
            <person name="Kavchok S."/>
            <person name="Keizer G."/>
            <person name="Linton E."/>
            <person name="Llaca V."/>
            <person name="Song R."/>
            <person name="Tanyolac B."/>
            <person name="Young S."/>
            <person name="Ho-Il K."/>
            <person name="Hahn J.H."/>
            <person name="Sangsakoo G."/>
            <person name="Vanavichit A."/>
            <person name="de Mattos Luiz.A.T."/>
            <person name="Zimmer P.D."/>
            <person name="Malone G."/>
            <person name="Dellagostin O."/>
            <person name="de Oliveira A.C."/>
            <person name="Bevan M."/>
            <person name="Bancroft I."/>
            <person name="Minx P."/>
            <person name="Cordum H."/>
            <person name="Wilson R."/>
            <person name="Cheng Z."/>
            <person name="Jin W."/>
            <person name="Jiang J."/>
            <person name="Leong S.A."/>
            <person name="Iwama H."/>
            <person name="Gojobori T."/>
            <person name="Itoh T."/>
            <person name="Niimura Y."/>
            <person name="Fujii Y."/>
            <person name="Habara T."/>
            <person name="Sakai H."/>
            <person name="Sato Y."/>
            <person name="Wilson G."/>
            <person name="Kumar K."/>
            <person name="McCouch S."/>
            <person name="Juretic N."/>
            <person name="Hoen D."/>
            <person name="Wright S."/>
            <person name="Bruskiewich R."/>
            <person name="Bureau T."/>
            <person name="Miyao A."/>
            <person name="Hirochika H."/>
            <person name="Nishikawa T."/>
            <person name="Kadowaki K."/>
            <person name="Sugiura M."/>
            <person name="Burr B."/>
            <person name="Sasaki T."/>
        </authorList>
    </citation>
    <scope>NUCLEOTIDE SEQUENCE [LARGE SCALE GENOMIC DNA]</scope>
    <source>
        <strain evidence="2">cv. Nipponbare</strain>
    </source>
</reference>
<dbReference type="EMBL" id="AP014963">
    <property type="protein sequence ID" value="BAT00041.1"/>
    <property type="molecule type" value="Genomic_DNA"/>
</dbReference>
<protein>
    <submittedName>
        <fullName evidence="1">Os07g0145166 protein</fullName>
    </submittedName>
</protein>
<dbReference type="InParanoid" id="A0A0P0X2S0"/>
<dbReference type="Proteomes" id="UP000059680">
    <property type="component" value="Chromosome 7"/>
</dbReference>
<dbReference type="SMR" id="A0A0P0X2S0"/>
<reference evidence="1 2" key="2">
    <citation type="journal article" date="2013" name="Plant Cell Physiol.">
        <title>Rice Annotation Project Database (RAP-DB): an integrative and interactive database for rice genomics.</title>
        <authorList>
            <person name="Sakai H."/>
            <person name="Lee S.S."/>
            <person name="Tanaka T."/>
            <person name="Numa H."/>
            <person name="Kim J."/>
            <person name="Kawahara Y."/>
            <person name="Wakimoto H."/>
            <person name="Yang C.C."/>
            <person name="Iwamoto M."/>
            <person name="Abe T."/>
            <person name="Yamada Y."/>
            <person name="Muto A."/>
            <person name="Inokuchi H."/>
            <person name="Ikemura T."/>
            <person name="Matsumoto T."/>
            <person name="Sasaki T."/>
            <person name="Itoh T."/>
        </authorList>
    </citation>
    <scope>NUCLEOTIDE SEQUENCE [LARGE SCALE GENOMIC DNA]</scope>
    <source>
        <strain evidence="2">cv. Nipponbare</strain>
    </source>
</reference>
<proteinExistence type="predicted"/>
<sequence>MLWHCAVCLVRPCSCAARQRRGTAAVVVRWMRQMQRRYRVAREEARSEPAREQEVVATAARVGGVACSTCTITGRLRCIAAAHRRCHARLVAITGTWRSTSIIFEGRTAPAQGQGA</sequence>
<evidence type="ECO:0000313" key="2">
    <source>
        <dbReference type="Proteomes" id="UP000059680"/>
    </source>
</evidence>
<dbReference type="AlphaFoldDB" id="A0A0P0X2S0"/>
<keyword evidence="2" id="KW-1185">Reference proteome</keyword>
<organism evidence="1 2">
    <name type="scientific">Oryza sativa subsp. japonica</name>
    <name type="common">Rice</name>
    <dbReference type="NCBI Taxonomy" id="39947"/>
    <lineage>
        <taxon>Eukaryota</taxon>
        <taxon>Viridiplantae</taxon>
        <taxon>Streptophyta</taxon>
        <taxon>Embryophyta</taxon>
        <taxon>Tracheophyta</taxon>
        <taxon>Spermatophyta</taxon>
        <taxon>Magnoliopsida</taxon>
        <taxon>Liliopsida</taxon>
        <taxon>Poales</taxon>
        <taxon>Poaceae</taxon>
        <taxon>BOP clade</taxon>
        <taxon>Oryzoideae</taxon>
        <taxon>Oryzeae</taxon>
        <taxon>Oryzinae</taxon>
        <taxon>Oryza</taxon>
        <taxon>Oryza sativa</taxon>
    </lineage>
</organism>
<gene>
    <name evidence="1" type="ordered locus">Os07g0145166</name>
    <name evidence="1" type="ORF">OSNPB_070145166</name>
</gene>